<feature type="transmembrane region" description="Helical" evidence="1">
    <location>
        <begin position="31"/>
        <end position="52"/>
    </location>
</feature>
<keyword evidence="3" id="KW-1185">Reference proteome</keyword>
<keyword evidence="1" id="KW-1133">Transmembrane helix</keyword>
<dbReference type="EMBL" id="AP028679">
    <property type="protein sequence ID" value="BEQ15145.1"/>
    <property type="molecule type" value="Genomic_DNA"/>
</dbReference>
<dbReference type="RefSeq" id="WP_338599160.1">
    <property type="nucleotide sequence ID" value="NZ_AP028679.1"/>
</dbReference>
<evidence type="ECO:0000313" key="2">
    <source>
        <dbReference type="EMBL" id="BEQ15145.1"/>
    </source>
</evidence>
<dbReference type="GO" id="GO:0016020">
    <property type="term" value="C:membrane"/>
    <property type="evidence" value="ECO:0007669"/>
    <property type="project" value="InterPro"/>
</dbReference>
<keyword evidence="1" id="KW-0472">Membrane</keyword>
<gene>
    <name evidence="2" type="primary">sdhC</name>
    <name evidence="2" type="ORF">FAK_22110</name>
</gene>
<dbReference type="AlphaFoldDB" id="A0AAU9ETZ2"/>
<feature type="transmembrane region" description="Helical" evidence="1">
    <location>
        <begin position="92"/>
        <end position="112"/>
    </location>
</feature>
<dbReference type="InterPro" id="IPR034804">
    <property type="entry name" value="SQR/QFR_C/D"/>
</dbReference>
<keyword evidence="1" id="KW-0812">Transmembrane</keyword>
<accession>A0AAU9ETZ2</accession>
<evidence type="ECO:0000313" key="3">
    <source>
        <dbReference type="Proteomes" id="UP001366166"/>
    </source>
</evidence>
<sequence length="113" mass="12941">MTIANKLNYRQPLHRGVLDPNRIRATQAGMWAWLWQRISALAILVFLVLHLTLTYRPLLQFCLLFTVTFHAVLGLRVILIDFGLVHVRYQKLLLAGLGLLGAVMLAIVWFGIY</sequence>
<evidence type="ECO:0000256" key="1">
    <source>
        <dbReference type="SAM" id="Phobius"/>
    </source>
</evidence>
<dbReference type="Proteomes" id="UP001366166">
    <property type="component" value="Chromosome"/>
</dbReference>
<organism evidence="2 3">
    <name type="scientific">Desulfoferula mesophila</name>
    <dbReference type="NCBI Taxonomy" id="3058419"/>
    <lineage>
        <taxon>Bacteria</taxon>
        <taxon>Pseudomonadati</taxon>
        <taxon>Thermodesulfobacteriota</taxon>
        <taxon>Desulfarculia</taxon>
        <taxon>Desulfarculales</taxon>
        <taxon>Desulfarculaceae</taxon>
        <taxon>Desulfoferula</taxon>
    </lineage>
</organism>
<reference evidence="3" key="1">
    <citation type="journal article" date="2023" name="Arch. Microbiol.">
        <title>Desulfoferula mesophilus gen. nov. sp. nov., a mesophilic sulfate-reducing bacterium isolated from a brackish lake sediment.</title>
        <authorList>
            <person name="Watanabe T."/>
            <person name="Yabe T."/>
            <person name="Tsuji J.M."/>
            <person name="Fukui M."/>
        </authorList>
    </citation>
    <scope>NUCLEOTIDE SEQUENCE [LARGE SCALE GENOMIC DNA]</scope>
    <source>
        <strain evidence="3">12FAK</strain>
    </source>
</reference>
<dbReference type="KEGG" id="dmp:FAK_22110"/>
<feature type="transmembrane region" description="Helical" evidence="1">
    <location>
        <begin position="58"/>
        <end position="80"/>
    </location>
</feature>
<proteinExistence type="predicted"/>
<dbReference type="SUPFAM" id="SSF81343">
    <property type="entry name" value="Fumarate reductase respiratory complex transmembrane subunits"/>
    <property type="match status" value="1"/>
</dbReference>
<name>A0AAU9ETZ2_9BACT</name>
<protein>
    <submittedName>
        <fullName evidence="2">Succinate dehydrogenase 2 membrane subunit SdhC</fullName>
    </submittedName>
</protein>